<dbReference type="KEGG" id="mmaz:MmTuc01_1247"/>
<evidence type="ECO:0000313" key="2">
    <source>
        <dbReference type="Proteomes" id="UP000011718"/>
    </source>
</evidence>
<protein>
    <submittedName>
        <fullName evidence="1">Uncharacterized protein</fullName>
    </submittedName>
</protein>
<proteinExistence type="predicted"/>
<organism evidence="1 2">
    <name type="scientific">Methanosarcina mazei Tuc01</name>
    <dbReference type="NCBI Taxonomy" id="1236903"/>
    <lineage>
        <taxon>Archaea</taxon>
        <taxon>Methanobacteriati</taxon>
        <taxon>Methanobacteriota</taxon>
        <taxon>Stenosarchaea group</taxon>
        <taxon>Methanomicrobia</taxon>
        <taxon>Methanosarcinales</taxon>
        <taxon>Methanosarcinaceae</taxon>
        <taxon>Methanosarcina</taxon>
    </lineage>
</organism>
<gene>
    <name evidence="1" type="ORF">MmTuc01_1247</name>
</gene>
<reference evidence="1 2" key="1">
    <citation type="journal article" date="2013" name="Genome Announc.">
        <title>Complete Genome of a Methanosarcina mazei Strain Isolated from Sediment Samples from an Amazonian Flooded Area.</title>
        <authorList>
            <person name="Assis das Gracas D."/>
            <person name="Thiago Juca Ramos R."/>
            <person name="Vieira Araujo A.C."/>
            <person name="Zahlouth R."/>
            <person name="Ribeiro Carneiro A."/>
            <person name="Souza Lopes T."/>
            <person name="Azevedo Barauna R."/>
            <person name="Azevedo V."/>
            <person name="Cruz Schneider M.P."/>
            <person name="Pellizari V.H."/>
            <person name="Silva A."/>
        </authorList>
    </citation>
    <scope>NUCLEOTIDE SEQUENCE [LARGE SCALE GENOMIC DNA]</scope>
    <source>
        <strain evidence="1 2">Tuc01</strain>
    </source>
</reference>
<dbReference type="EMBL" id="CP004144">
    <property type="protein sequence ID" value="AGF96634.1"/>
    <property type="molecule type" value="Genomic_DNA"/>
</dbReference>
<dbReference type="HOGENOM" id="CLU_3263800_0_0_2"/>
<dbReference type="AlphaFoldDB" id="M1QI42"/>
<dbReference type="Proteomes" id="UP000011718">
    <property type="component" value="Chromosome"/>
</dbReference>
<evidence type="ECO:0000313" key="1">
    <source>
        <dbReference type="EMBL" id="AGF96634.1"/>
    </source>
</evidence>
<name>M1QI42_METMZ</name>
<sequence length="41" mass="4611">MSTGEIAEKLSLGLNTFEYNLQLKYNSPCPCLQRCPQGISY</sequence>
<accession>M1QI42</accession>
<dbReference type="BioCyc" id="MMAZ1236903:G139K-1192-MONOMER"/>